<evidence type="ECO:0000313" key="5">
    <source>
        <dbReference type="Proteomes" id="UP000694396"/>
    </source>
</evidence>
<dbReference type="PANTHER" id="PTHR11675:SF41">
    <property type="entry name" value="POLYPEPTIDE N-ACETYLGALACTOSAMINYLTRANSFERASE 10"/>
    <property type="match status" value="1"/>
</dbReference>
<evidence type="ECO:0000313" key="4">
    <source>
        <dbReference type="Ensembl" id="ENSCRFP00000002562.1"/>
    </source>
</evidence>
<keyword evidence="1" id="KW-1015">Disulfide bond</keyword>
<reference evidence="4" key="1">
    <citation type="submission" date="2025-08" db="UniProtKB">
        <authorList>
            <consortium name="Ensembl"/>
        </authorList>
    </citation>
    <scope>IDENTIFICATION</scope>
</reference>
<organism evidence="4 5">
    <name type="scientific">Cyanoderma ruficeps</name>
    <name type="common">rufous-capped babbler</name>
    <dbReference type="NCBI Taxonomy" id="181631"/>
    <lineage>
        <taxon>Eukaryota</taxon>
        <taxon>Metazoa</taxon>
        <taxon>Chordata</taxon>
        <taxon>Craniata</taxon>
        <taxon>Vertebrata</taxon>
        <taxon>Euteleostomi</taxon>
        <taxon>Archelosauria</taxon>
        <taxon>Archosauria</taxon>
        <taxon>Dinosauria</taxon>
        <taxon>Saurischia</taxon>
        <taxon>Theropoda</taxon>
        <taxon>Coelurosauria</taxon>
        <taxon>Aves</taxon>
        <taxon>Neognathae</taxon>
        <taxon>Neoaves</taxon>
        <taxon>Telluraves</taxon>
        <taxon>Australaves</taxon>
        <taxon>Passeriformes</taxon>
        <taxon>Sylvioidea</taxon>
        <taxon>Timaliidae</taxon>
        <taxon>Cyanoderma</taxon>
    </lineage>
</organism>
<accession>A0A8C3QFX7</accession>
<dbReference type="SUPFAM" id="SSF53448">
    <property type="entry name" value="Nucleotide-diphospho-sugar transferases"/>
    <property type="match status" value="1"/>
</dbReference>
<dbReference type="InterPro" id="IPR029044">
    <property type="entry name" value="Nucleotide-diphossugar_trans"/>
</dbReference>
<name>A0A8C3QFX7_9PASS</name>
<dbReference type="Proteomes" id="UP000694396">
    <property type="component" value="Unplaced"/>
</dbReference>
<dbReference type="Gene3D" id="3.90.550.10">
    <property type="entry name" value="Spore Coat Polysaccharide Biosynthesis Protein SpsA, Chain A"/>
    <property type="match status" value="1"/>
</dbReference>
<dbReference type="GO" id="GO:0006493">
    <property type="term" value="P:protein O-linked glycosylation"/>
    <property type="evidence" value="ECO:0007669"/>
    <property type="project" value="TreeGrafter"/>
</dbReference>
<feature type="domain" description="Glycosyltransferase 2-like" evidence="3">
    <location>
        <begin position="153"/>
        <end position="193"/>
    </location>
</feature>
<dbReference type="GO" id="GO:0004653">
    <property type="term" value="F:polypeptide N-acetylgalactosaminyltransferase activity"/>
    <property type="evidence" value="ECO:0007669"/>
    <property type="project" value="TreeGrafter"/>
</dbReference>
<protein>
    <submittedName>
        <fullName evidence="4">Polypeptide N-acetylgalactosaminyltransferase 10</fullName>
    </submittedName>
</protein>
<dbReference type="PANTHER" id="PTHR11675">
    <property type="entry name" value="N-ACETYLGALACTOSAMINYLTRANSFERASE"/>
    <property type="match status" value="1"/>
</dbReference>
<dbReference type="InterPro" id="IPR001173">
    <property type="entry name" value="Glyco_trans_2-like"/>
</dbReference>
<dbReference type="GO" id="GO:0005794">
    <property type="term" value="C:Golgi apparatus"/>
    <property type="evidence" value="ECO:0007669"/>
    <property type="project" value="TreeGrafter"/>
</dbReference>
<dbReference type="Pfam" id="PF00535">
    <property type="entry name" value="Glycos_transf_2"/>
    <property type="match status" value="1"/>
</dbReference>
<dbReference type="AlphaFoldDB" id="A0A8C3QFX7"/>
<dbReference type="FunFam" id="3.90.550.10:FF:000107">
    <property type="entry name" value="Polypeptide N-acetylgalactosaminyltransferase-like 6"/>
    <property type="match status" value="1"/>
</dbReference>
<reference evidence="4" key="2">
    <citation type="submission" date="2025-09" db="UniProtKB">
        <authorList>
            <consortium name="Ensembl"/>
        </authorList>
    </citation>
    <scope>IDENTIFICATION</scope>
</reference>
<feature type="region of interest" description="Disordered" evidence="2">
    <location>
        <begin position="74"/>
        <end position="103"/>
    </location>
</feature>
<keyword evidence="5" id="KW-1185">Reference proteome</keyword>
<dbReference type="Ensembl" id="ENSCRFT00000002678.1">
    <property type="protein sequence ID" value="ENSCRFP00000002562.1"/>
    <property type="gene ID" value="ENSCRFG00000002101.1"/>
</dbReference>
<sequence length="271" mass="30074">MRRKQKRLLQAVGLALAALVFLPNVGLWSLYRERQLEGGGAAGGDGAAAAGAAAGEAPASYVRQKKDPYFADGQRKKDWHNKEAIRRDSERVGNGEQGKPYPMTDAERVDQAYRENGFNIFVSDKISLNRSLPDIRHPNCKNKLYLEKLPNTSVIIPFHNEGWSSLLRTVHSVLNRSPPELVAEIVLVDDFSDRGASSGGRVQCWNEKSTGYEEFQSWKVLAMLQVVTRLEGSEGSSAWMRPVGRSTVRPPQKSDLRGKKCLILESLGLLL</sequence>
<evidence type="ECO:0000259" key="3">
    <source>
        <dbReference type="Pfam" id="PF00535"/>
    </source>
</evidence>
<evidence type="ECO:0000256" key="1">
    <source>
        <dbReference type="ARBA" id="ARBA00023157"/>
    </source>
</evidence>
<evidence type="ECO:0000256" key="2">
    <source>
        <dbReference type="SAM" id="MobiDB-lite"/>
    </source>
</evidence>
<feature type="compositionally biased region" description="Basic and acidic residues" evidence="2">
    <location>
        <begin position="74"/>
        <end position="93"/>
    </location>
</feature>
<proteinExistence type="predicted"/>